<evidence type="ECO:0000256" key="2">
    <source>
        <dbReference type="ARBA" id="ARBA00004922"/>
    </source>
</evidence>
<comment type="similarity">
    <text evidence="3 8">Belongs to the glycosyl hydrolase 47 family.</text>
</comment>
<keyword evidence="4 8" id="KW-0378">Hydrolase</keyword>
<evidence type="ECO:0000256" key="6">
    <source>
        <dbReference type="PIRSR" id="PIRSR601382-1"/>
    </source>
</evidence>
<dbReference type="InterPro" id="IPR036026">
    <property type="entry name" value="Seven-hairpin_glycosidases"/>
</dbReference>
<keyword evidence="10" id="KW-1185">Reference proteome</keyword>
<evidence type="ECO:0000256" key="5">
    <source>
        <dbReference type="ARBA" id="ARBA00023157"/>
    </source>
</evidence>
<keyword evidence="8" id="KW-0326">Glycosidase</keyword>
<evidence type="ECO:0000256" key="1">
    <source>
        <dbReference type="ARBA" id="ARBA00001913"/>
    </source>
</evidence>
<dbReference type="GeneID" id="89979718"/>
<feature type="disulfide bond" evidence="7">
    <location>
        <begin position="270"/>
        <end position="299"/>
    </location>
</feature>
<evidence type="ECO:0000313" key="9">
    <source>
        <dbReference type="EMBL" id="KAK5057568.1"/>
    </source>
</evidence>
<dbReference type="PANTHER" id="PTHR11742">
    <property type="entry name" value="MANNOSYL-OLIGOSACCHARIDE ALPHA-1,2-MANNOSIDASE-RELATED"/>
    <property type="match status" value="1"/>
</dbReference>
<comment type="cofactor">
    <cofactor evidence="1">
        <name>Ca(2+)</name>
        <dbReference type="ChEBI" id="CHEBI:29108"/>
    </cofactor>
</comment>
<dbReference type="PANTHER" id="PTHR11742:SF89">
    <property type="entry name" value="ALPHA-1,2-MANNOSIDASE"/>
    <property type="match status" value="1"/>
</dbReference>
<comment type="caution">
    <text evidence="9">The sequence shown here is derived from an EMBL/GenBank/DDBJ whole genome shotgun (WGS) entry which is preliminary data.</text>
</comment>
<evidence type="ECO:0000256" key="7">
    <source>
        <dbReference type="PIRSR" id="PIRSR601382-3"/>
    </source>
</evidence>
<dbReference type="EC" id="3.2.1.-" evidence="8"/>
<keyword evidence="5 7" id="KW-1015">Disulfide bond</keyword>
<feature type="active site" evidence="6">
    <location>
        <position position="364"/>
    </location>
</feature>
<feature type="active site" description="Proton donor" evidence="6">
    <location>
        <position position="82"/>
    </location>
</feature>
<dbReference type="GO" id="GO:0004571">
    <property type="term" value="F:mannosyl-oligosaccharide 1,2-alpha-mannosidase activity"/>
    <property type="evidence" value="ECO:0007669"/>
    <property type="project" value="InterPro"/>
</dbReference>
<feature type="active site" description="Proton donor" evidence="6">
    <location>
        <position position="313"/>
    </location>
</feature>
<organism evidence="9 10">
    <name type="scientific">Exophiala bonariae</name>
    <dbReference type="NCBI Taxonomy" id="1690606"/>
    <lineage>
        <taxon>Eukaryota</taxon>
        <taxon>Fungi</taxon>
        <taxon>Dikarya</taxon>
        <taxon>Ascomycota</taxon>
        <taxon>Pezizomycotina</taxon>
        <taxon>Eurotiomycetes</taxon>
        <taxon>Chaetothyriomycetidae</taxon>
        <taxon>Chaetothyriales</taxon>
        <taxon>Herpotrichiellaceae</taxon>
        <taxon>Exophiala</taxon>
    </lineage>
</organism>
<evidence type="ECO:0000256" key="8">
    <source>
        <dbReference type="RuleBase" id="RU361193"/>
    </source>
</evidence>
<gene>
    <name evidence="9" type="ORF">LTR84_011568</name>
</gene>
<dbReference type="RefSeq" id="XP_064708686.1">
    <property type="nucleotide sequence ID" value="XM_064855097.1"/>
</dbReference>
<dbReference type="SUPFAM" id="SSF48225">
    <property type="entry name" value="Seven-hairpin glycosidases"/>
    <property type="match status" value="1"/>
</dbReference>
<dbReference type="Proteomes" id="UP001358417">
    <property type="component" value="Unassembled WGS sequence"/>
</dbReference>
<dbReference type="GO" id="GO:0005509">
    <property type="term" value="F:calcium ion binding"/>
    <property type="evidence" value="ECO:0007669"/>
    <property type="project" value="InterPro"/>
</dbReference>
<dbReference type="Gene3D" id="1.50.10.10">
    <property type="match status" value="1"/>
</dbReference>
<dbReference type="GO" id="GO:0016020">
    <property type="term" value="C:membrane"/>
    <property type="evidence" value="ECO:0007669"/>
    <property type="project" value="InterPro"/>
</dbReference>
<accession>A0AAV9NGJ2</accession>
<reference evidence="9 10" key="1">
    <citation type="submission" date="2023-08" db="EMBL/GenBank/DDBJ databases">
        <title>Black Yeasts Isolated from many extreme environments.</title>
        <authorList>
            <person name="Coleine C."/>
            <person name="Stajich J.E."/>
            <person name="Selbmann L."/>
        </authorList>
    </citation>
    <scope>NUCLEOTIDE SEQUENCE [LARGE SCALE GENOMIC DNA]</scope>
    <source>
        <strain evidence="9 10">CCFEE 5792</strain>
    </source>
</reference>
<sequence>MPSKKTFQRGWKSYKEYAWMKDELTPLSAKGKNTFGGWAATLVDSLDTLWIMDLKQEFWEAVQAVAMIDWAETEETACNLFETTIRHLGGLLAAYQLSNEHILLEKAVQLGDMLYTGFDTPIRLPAFWPSASLGSLSMEFTRLSQLTHDPKYHDAVSKVSSLLHQTENATVLPGMWPTFFNLKEGILTEDNTFTLGALADSLYEYLLKMHPLLGGSDSRYADMYLAAAEAIKNKLSYRPMTPNNDDIFFTGTYHVESPSWLDPEGQHLACFTGGMFALGGRFFNNQEHIDIGIKLTKGCIWAYKAFPTGIMPEIFSLVTCNTLAGCVWDEGRWQQAVADDQEGHLSLPKGFRNARVPSYILRPEAIESAFVLYRITGLEEFQNAAWDMFQAIETATSTPFGTLRSTMSPFRVSHHNGTRWKAFGLLRH</sequence>
<evidence type="ECO:0000313" key="10">
    <source>
        <dbReference type="Proteomes" id="UP001358417"/>
    </source>
</evidence>
<feature type="active site" evidence="6">
    <location>
        <position position="200"/>
    </location>
</feature>
<dbReference type="GO" id="GO:0005975">
    <property type="term" value="P:carbohydrate metabolic process"/>
    <property type="evidence" value="ECO:0007669"/>
    <property type="project" value="InterPro"/>
</dbReference>
<dbReference type="InterPro" id="IPR012341">
    <property type="entry name" value="6hp_glycosidase-like_sf"/>
</dbReference>
<dbReference type="Pfam" id="PF01532">
    <property type="entry name" value="Glyco_hydro_47"/>
    <property type="match status" value="1"/>
</dbReference>
<name>A0AAV9NGJ2_9EURO</name>
<dbReference type="PRINTS" id="PR00747">
    <property type="entry name" value="GLYHDRLASE47"/>
</dbReference>
<dbReference type="AlphaFoldDB" id="A0AAV9NGJ2"/>
<comment type="pathway">
    <text evidence="2">Protein modification; protein glycosylation.</text>
</comment>
<dbReference type="GO" id="GO:0036503">
    <property type="term" value="P:ERAD pathway"/>
    <property type="evidence" value="ECO:0007669"/>
    <property type="project" value="UniProtKB-ARBA"/>
</dbReference>
<evidence type="ECO:0000256" key="4">
    <source>
        <dbReference type="ARBA" id="ARBA00022801"/>
    </source>
</evidence>
<evidence type="ECO:0000256" key="3">
    <source>
        <dbReference type="ARBA" id="ARBA00007658"/>
    </source>
</evidence>
<dbReference type="InterPro" id="IPR001382">
    <property type="entry name" value="Glyco_hydro_47"/>
</dbReference>
<dbReference type="InterPro" id="IPR050749">
    <property type="entry name" value="Glycosyl_Hydrolase_47"/>
</dbReference>
<dbReference type="EMBL" id="JAVRRD010000006">
    <property type="protein sequence ID" value="KAK5057568.1"/>
    <property type="molecule type" value="Genomic_DNA"/>
</dbReference>
<dbReference type="GO" id="GO:0005783">
    <property type="term" value="C:endoplasmic reticulum"/>
    <property type="evidence" value="ECO:0007669"/>
    <property type="project" value="TreeGrafter"/>
</dbReference>
<protein>
    <recommendedName>
        <fullName evidence="8">alpha-1,2-Mannosidase</fullName>
        <ecNumber evidence="8">3.2.1.-</ecNumber>
    </recommendedName>
</protein>
<proteinExistence type="inferred from homology"/>